<name>A0ABW3D516_9BACL</name>
<dbReference type="InterPro" id="IPR027417">
    <property type="entry name" value="P-loop_NTPase"/>
</dbReference>
<feature type="domain" description="ABC transmembrane type-1" evidence="9">
    <location>
        <begin position="16"/>
        <end position="298"/>
    </location>
</feature>
<dbReference type="InterPro" id="IPR036640">
    <property type="entry name" value="ABC1_TM_sf"/>
</dbReference>
<keyword evidence="6 7" id="KW-0472">Membrane</keyword>
<dbReference type="PROSITE" id="PS50929">
    <property type="entry name" value="ABC_TM1F"/>
    <property type="match status" value="1"/>
</dbReference>
<proteinExistence type="predicted"/>
<dbReference type="NCBIfam" id="TIGR02857">
    <property type="entry name" value="CydD"/>
    <property type="match status" value="1"/>
</dbReference>
<evidence type="ECO:0000256" key="1">
    <source>
        <dbReference type="ARBA" id="ARBA00004651"/>
    </source>
</evidence>
<dbReference type="InterPro" id="IPR011527">
    <property type="entry name" value="ABC1_TM_dom"/>
</dbReference>
<feature type="transmembrane region" description="Helical" evidence="7">
    <location>
        <begin position="266"/>
        <end position="284"/>
    </location>
</feature>
<keyword evidence="4" id="KW-0067">ATP-binding</keyword>
<dbReference type="InterPro" id="IPR003593">
    <property type="entry name" value="AAA+_ATPase"/>
</dbReference>
<dbReference type="Pfam" id="PF00664">
    <property type="entry name" value="ABC_membrane"/>
    <property type="match status" value="1"/>
</dbReference>
<organism evidence="10 11">
    <name type="scientific">Paenibacillus residui</name>
    <dbReference type="NCBI Taxonomy" id="629724"/>
    <lineage>
        <taxon>Bacteria</taxon>
        <taxon>Bacillati</taxon>
        <taxon>Bacillota</taxon>
        <taxon>Bacilli</taxon>
        <taxon>Bacillales</taxon>
        <taxon>Paenibacillaceae</taxon>
        <taxon>Paenibacillus</taxon>
    </lineage>
</organism>
<dbReference type="Gene3D" id="3.40.50.300">
    <property type="entry name" value="P-loop containing nucleotide triphosphate hydrolases"/>
    <property type="match status" value="1"/>
</dbReference>
<dbReference type="Pfam" id="PF00005">
    <property type="entry name" value="ABC_tran"/>
    <property type="match status" value="1"/>
</dbReference>
<dbReference type="EMBL" id="JBHTIU010000013">
    <property type="protein sequence ID" value="MFD0868510.1"/>
    <property type="molecule type" value="Genomic_DNA"/>
</dbReference>
<dbReference type="CDD" id="cd18584">
    <property type="entry name" value="ABC_6TM_AarD_CydD"/>
    <property type="match status" value="1"/>
</dbReference>
<feature type="transmembrane region" description="Helical" evidence="7">
    <location>
        <begin position="235"/>
        <end position="260"/>
    </location>
</feature>
<dbReference type="Gene3D" id="1.20.1560.10">
    <property type="entry name" value="ABC transporter type 1, transmembrane domain"/>
    <property type="match status" value="1"/>
</dbReference>
<feature type="transmembrane region" description="Helical" evidence="7">
    <location>
        <begin position="12"/>
        <end position="33"/>
    </location>
</feature>
<accession>A0ABW3D516</accession>
<keyword evidence="3" id="KW-0547">Nucleotide-binding</keyword>
<dbReference type="SMART" id="SM00382">
    <property type="entry name" value="AAA"/>
    <property type="match status" value="1"/>
</dbReference>
<dbReference type="InterPro" id="IPR014216">
    <property type="entry name" value="ABC_transptr_CydD"/>
</dbReference>
<sequence>MDKHLLGYKGAKGTVIVLALLILIQGISIVYMAKGLAEVISALFEGHALREQKGPLLVFLLAFLTRQMTSLLQQKTAQRFAQATAADMRRKLMERLFRHGPRLIRAEGTGNVVTLVLEGVSQFRTYLELILPRMIGTVIIPIILLGYIFLLDGVSGIILVVTMPILIAFLILIGLAARKQMDRQWTSYRTLSNHFVDSLRGLETLKFLGRSRSHSHTIGQVSDKYRSATLRTLRVAFLSSFALDFFAMLSVASVAVSLGLRLVQGHMTLAVGLTVLILAPEYFLPVRMIGADYHASLRGKEAGKAIHAIIGHTREASVSSASSESGPPPDYAWTHKSTLALASIHVRHEAEGPYSLQDVSFKLQGMRKIGIIGESGAGKSTLIDVLGGFLPPSSGYFELDGHHVCALNGDFWRQQMVYLPQHPYIFNRSLADNVRFYAPDASQEEVERAVAAAGLSNLVAALPHGMDEAIGNGGRRLSGGQEQRIALARAFLSDRPIVLLDEPTAHLDIETEYELKETMLSLFADRLVFLATHRLHWMPDMDQIIVLDKGRVAETGTHEELIAQKGLYFQMLASQREGIL</sequence>
<protein>
    <submittedName>
        <fullName evidence="10">Thiol reductant ABC exporter subunit CydD</fullName>
    </submittedName>
</protein>
<evidence type="ECO:0000313" key="11">
    <source>
        <dbReference type="Proteomes" id="UP001597120"/>
    </source>
</evidence>
<comment type="subcellular location">
    <subcellularLocation>
        <location evidence="1">Cell membrane</location>
        <topology evidence="1">Multi-pass membrane protein</topology>
    </subcellularLocation>
</comment>
<feature type="transmembrane region" description="Helical" evidence="7">
    <location>
        <begin position="156"/>
        <end position="177"/>
    </location>
</feature>
<dbReference type="RefSeq" id="WP_379286530.1">
    <property type="nucleotide sequence ID" value="NZ_JBHTIU010000013.1"/>
</dbReference>
<evidence type="ECO:0000256" key="5">
    <source>
        <dbReference type="ARBA" id="ARBA00022989"/>
    </source>
</evidence>
<dbReference type="SUPFAM" id="SSF52540">
    <property type="entry name" value="P-loop containing nucleoside triphosphate hydrolases"/>
    <property type="match status" value="1"/>
</dbReference>
<feature type="domain" description="ABC transporter" evidence="8">
    <location>
        <begin position="339"/>
        <end position="574"/>
    </location>
</feature>
<evidence type="ECO:0000256" key="7">
    <source>
        <dbReference type="SAM" id="Phobius"/>
    </source>
</evidence>
<evidence type="ECO:0000256" key="3">
    <source>
        <dbReference type="ARBA" id="ARBA00022741"/>
    </source>
</evidence>
<keyword evidence="5 7" id="KW-1133">Transmembrane helix</keyword>
<evidence type="ECO:0000256" key="4">
    <source>
        <dbReference type="ARBA" id="ARBA00022840"/>
    </source>
</evidence>
<dbReference type="InterPro" id="IPR039421">
    <property type="entry name" value="Type_1_exporter"/>
</dbReference>
<dbReference type="PROSITE" id="PS50893">
    <property type="entry name" value="ABC_TRANSPORTER_2"/>
    <property type="match status" value="1"/>
</dbReference>
<keyword evidence="2 7" id="KW-0812">Transmembrane</keyword>
<evidence type="ECO:0000256" key="6">
    <source>
        <dbReference type="ARBA" id="ARBA00023136"/>
    </source>
</evidence>
<evidence type="ECO:0000256" key="2">
    <source>
        <dbReference type="ARBA" id="ARBA00022692"/>
    </source>
</evidence>
<keyword evidence="11" id="KW-1185">Reference proteome</keyword>
<dbReference type="PANTHER" id="PTHR24221">
    <property type="entry name" value="ATP-BINDING CASSETTE SUB-FAMILY B"/>
    <property type="match status" value="1"/>
</dbReference>
<evidence type="ECO:0000259" key="9">
    <source>
        <dbReference type="PROSITE" id="PS50929"/>
    </source>
</evidence>
<dbReference type="InterPro" id="IPR003439">
    <property type="entry name" value="ABC_transporter-like_ATP-bd"/>
</dbReference>
<comment type="caution">
    <text evidence="10">The sequence shown here is derived from an EMBL/GenBank/DDBJ whole genome shotgun (WGS) entry which is preliminary data.</text>
</comment>
<gene>
    <name evidence="10" type="primary">cydD</name>
    <name evidence="10" type="ORF">ACFQ03_05070</name>
</gene>
<feature type="transmembrane region" description="Helical" evidence="7">
    <location>
        <begin position="130"/>
        <end position="150"/>
    </location>
</feature>
<evidence type="ECO:0000313" key="10">
    <source>
        <dbReference type="EMBL" id="MFD0868510.1"/>
    </source>
</evidence>
<evidence type="ECO:0000259" key="8">
    <source>
        <dbReference type="PROSITE" id="PS50893"/>
    </source>
</evidence>
<dbReference type="SUPFAM" id="SSF90123">
    <property type="entry name" value="ABC transporter transmembrane region"/>
    <property type="match status" value="1"/>
</dbReference>
<dbReference type="PANTHER" id="PTHR24221:SF614">
    <property type="entry name" value="GLUTATHIONE_L-CYSTEINE TRANSPORT SYSTEM ATP-BINDING_PERMEASE PROTEIN CYDC"/>
    <property type="match status" value="1"/>
</dbReference>
<reference evidence="11" key="1">
    <citation type="journal article" date="2019" name="Int. J. Syst. Evol. Microbiol.">
        <title>The Global Catalogue of Microorganisms (GCM) 10K type strain sequencing project: providing services to taxonomists for standard genome sequencing and annotation.</title>
        <authorList>
            <consortium name="The Broad Institute Genomics Platform"/>
            <consortium name="The Broad Institute Genome Sequencing Center for Infectious Disease"/>
            <person name="Wu L."/>
            <person name="Ma J."/>
        </authorList>
    </citation>
    <scope>NUCLEOTIDE SEQUENCE [LARGE SCALE GENOMIC DNA]</scope>
    <source>
        <strain evidence="11">CCUG 57263</strain>
    </source>
</reference>
<dbReference type="Proteomes" id="UP001597120">
    <property type="component" value="Unassembled WGS sequence"/>
</dbReference>